<dbReference type="Gene3D" id="3.40.50.1980">
    <property type="entry name" value="Nitrogenase molybdenum iron protein domain"/>
    <property type="match status" value="1"/>
</dbReference>
<dbReference type="PANTHER" id="PTHR30532">
    <property type="entry name" value="IRON III DICITRATE-BINDING PERIPLASMIC PROTEIN"/>
    <property type="match status" value="1"/>
</dbReference>
<keyword evidence="4" id="KW-0406">Ion transport</keyword>
<comment type="similarity">
    <text evidence="2">Belongs to the bacterial solute-binding protein 8 family.</text>
</comment>
<evidence type="ECO:0000256" key="4">
    <source>
        <dbReference type="ARBA" id="ARBA00022496"/>
    </source>
</evidence>
<evidence type="ECO:0000256" key="1">
    <source>
        <dbReference type="ARBA" id="ARBA00004196"/>
    </source>
</evidence>
<dbReference type="GO" id="GO:1901678">
    <property type="term" value="P:iron coordination entity transport"/>
    <property type="evidence" value="ECO:0007669"/>
    <property type="project" value="UniProtKB-ARBA"/>
</dbReference>
<dbReference type="Pfam" id="PF01497">
    <property type="entry name" value="Peripla_BP_2"/>
    <property type="match status" value="1"/>
</dbReference>
<organism evidence="7 8">
    <name type="scientific">Klebsiella pneumoniae</name>
    <dbReference type="NCBI Taxonomy" id="573"/>
    <lineage>
        <taxon>Bacteria</taxon>
        <taxon>Pseudomonadati</taxon>
        <taxon>Pseudomonadota</taxon>
        <taxon>Gammaproteobacteria</taxon>
        <taxon>Enterobacterales</taxon>
        <taxon>Enterobacteriaceae</taxon>
        <taxon>Klebsiella/Raoultella group</taxon>
        <taxon>Klebsiella</taxon>
        <taxon>Klebsiella pneumoniae complex</taxon>
    </lineage>
</organism>
<evidence type="ECO:0000313" key="7">
    <source>
        <dbReference type="EMBL" id="MBD3720512.1"/>
    </source>
</evidence>
<proteinExistence type="inferred from homology"/>
<keyword evidence="4" id="KW-0410">Iron transport</keyword>
<protein>
    <submittedName>
        <fullName evidence="7">ABC transporter substrate-binding protein</fullName>
    </submittedName>
</protein>
<evidence type="ECO:0000256" key="2">
    <source>
        <dbReference type="ARBA" id="ARBA00008814"/>
    </source>
</evidence>
<dbReference type="InterPro" id="IPR002491">
    <property type="entry name" value="ABC_transptr_periplasmic_BD"/>
</dbReference>
<evidence type="ECO:0000259" key="6">
    <source>
        <dbReference type="PROSITE" id="PS50983"/>
    </source>
</evidence>
<comment type="subcellular location">
    <subcellularLocation>
        <location evidence="1">Cell envelope</location>
    </subcellularLocation>
</comment>
<accession>A0A927DVU4</accession>
<comment type="caution">
    <text evidence="7">The sequence shown here is derived from an EMBL/GenBank/DDBJ whole genome shotgun (WGS) entry which is preliminary data.</text>
</comment>
<dbReference type="PANTHER" id="PTHR30532:SF29">
    <property type="entry name" value="FE(3+) DICITRATE-BINDING PERIPLASMIC PROTEIN"/>
    <property type="match status" value="1"/>
</dbReference>
<keyword evidence="5" id="KW-0732">Signal</keyword>
<dbReference type="EMBL" id="JACXTF010000003">
    <property type="protein sequence ID" value="MBD3720512.1"/>
    <property type="molecule type" value="Genomic_DNA"/>
</dbReference>
<dbReference type="SUPFAM" id="SSF53807">
    <property type="entry name" value="Helical backbone' metal receptor"/>
    <property type="match status" value="1"/>
</dbReference>
<dbReference type="InterPro" id="IPR051313">
    <property type="entry name" value="Bact_iron-sidero_bind"/>
</dbReference>
<evidence type="ECO:0000256" key="5">
    <source>
        <dbReference type="ARBA" id="ARBA00022729"/>
    </source>
</evidence>
<evidence type="ECO:0000256" key="3">
    <source>
        <dbReference type="ARBA" id="ARBA00022448"/>
    </source>
</evidence>
<name>A0A927DVU4_KLEPN</name>
<keyword evidence="3" id="KW-0813">Transport</keyword>
<dbReference type="PROSITE" id="PS50983">
    <property type="entry name" value="FE_B12_PBP"/>
    <property type="match status" value="1"/>
</dbReference>
<gene>
    <name evidence="7" type="ORF">IE988_28670</name>
</gene>
<dbReference type="Proteomes" id="UP000622731">
    <property type="component" value="Unassembled WGS sequence"/>
</dbReference>
<sequence length="171" mass="19018">MQQIAPVLLLKSRNETYAENLHSAAIIGEVVGKNERCRRVWNNIKRRWRSGPASFPQGHAWPLAHHANSYSTCIPRETWTGSVLASLGLNVPAAMAGASMPSIGLEQLLAVNPAWLLVAHYREESIVKRWQQDPLWQILTAAQKQQVASVDSNAWARMRGIFAAERIAADT</sequence>
<feature type="domain" description="Fe/B12 periplasmic-binding" evidence="6">
    <location>
        <begin position="1"/>
        <end position="171"/>
    </location>
</feature>
<reference evidence="7" key="1">
    <citation type="submission" date="2020-07" db="EMBL/GenBank/DDBJ databases">
        <title>Clinical and genomic characterization of carbapenemase-producing Enterobacterales causing secondary infections during the COVID-19 crisis at a New York City hospital.</title>
        <authorList>
            <person name="Gomez-Simmonds A."/>
            <person name="Annavajhala M.K."/>
            <person name="Uhlemann A.-C."/>
        </authorList>
    </citation>
    <scope>NUCLEOTIDE SEQUENCE</scope>
    <source>
        <strain evidence="7">NK1594</strain>
    </source>
</reference>
<evidence type="ECO:0000313" key="8">
    <source>
        <dbReference type="Proteomes" id="UP000622731"/>
    </source>
</evidence>
<keyword evidence="4" id="KW-0408">Iron</keyword>
<dbReference type="AlphaFoldDB" id="A0A927DVU4"/>
<dbReference type="GO" id="GO:0030288">
    <property type="term" value="C:outer membrane-bounded periplasmic space"/>
    <property type="evidence" value="ECO:0007669"/>
    <property type="project" value="TreeGrafter"/>
</dbReference>